<name>A0A9D4K0Q3_DREPO</name>
<evidence type="ECO:0000313" key="1">
    <source>
        <dbReference type="EMBL" id="KAH3830736.1"/>
    </source>
</evidence>
<dbReference type="EMBL" id="JAIWYP010000004">
    <property type="protein sequence ID" value="KAH3830736.1"/>
    <property type="molecule type" value="Genomic_DNA"/>
</dbReference>
<protein>
    <submittedName>
        <fullName evidence="1">Uncharacterized protein</fullName>
    </submittedName>
</protein>
<sequence length="70" mass="7844">MSQGYFNASTQRHTTSYEKEVAVDWNSCVRKSLADRGISSQTAEGILDSSCRSGTRKQYSLSLEEMDFVV</sequence>
<reference evidence="1" key="2">
    <citation type="submission" date="2020-11" db="EMBL/GenBank/DDBJ databases">
        <authorList>
            <person name="McCartney M.A."/>
            <person name="Auch B."/>
            <person name="Kono T."/>
            <person name="Mallez S."/>
            <person name="Becker A."/>
            <person name="Gohl D.M."/>
            <person name="Silverstein K.A.T."/>
            <person name="Koren S."/>
            <person name="Bechman K.B."/>
            <person name="Herman A."/>
            <person name="Abrahante J.E."/>
            <person name="Garbe J."/>
        </authorList>
    </citation>
    <scope>NUCLEOTIDE SEQUENCE</scope>
    <source>
        <strain evidence="1">Duluth1</strain>
        <tissue evidence="1">Whole animal</tissue>
    </source>
</reference>
<evidence type="ECO:0000313" key="2">
    <source>
        <dbReference type="Proteomes" id="UP000828390"/>
    </source>
</evidence>
<dbReference type="Proteomes" id="UP000828390">
    <property type="component" value="Unassembled WGS sequence"/>
</dbReference>
<reference evidence="1" key="1">
    <citation type="journal article" date="2019" name="bioRxiv">
        <title>The Genome of the Zebra Mussel, Dreissena polymorpha: A Resource for Invasive Species Research.</title>
        <authorList>
            <person name="McCartney M.A."/>
            <person name="Auch B."/>
            <person name="Kono T."/>
            <person name="Mallez S."/>
            <person name="Zhang Y."/>
            <person name="Obille A."/>
            <person name="Becker A."/>
            <person name="Abrahante J.E."/>
            <person name="Garbe J."/>
            <person name="Badalamenti J.P."/>
            <person name="Herman A."/>
            <person name="Mangelson H."/>
            <person name="Liachko I."/>
            <person name="Sullivan S."/>
            <person name="Sone E.D."/>
            <person name="Koren S."/>
            <person name="Silverstein K.A.T."/>
            <person name="Beckman K.B."/>
            <person name="Gohl D.M."/>
        </authorList>
    </citation>
    <scope>NUCLEOTIDE SEQUENCE</scope>
    <source>
        <strain evidence="1">Duluth1</strain>
        <tissue evidence="1">Whole animal</tissue>
    </source>
</reference>
<dbReference type="AlphaFoldDB" id="A0A9D4K0Q3"/>
<proteinExistence type="predicted"/>
<organism evidence="1 2">
    <name type="scientific">Dreissena polymorpha</name>
    <name type="common">Zebra mussel</name>
    <name type="synonym">Mytilus polymorpha</name>
    <dbReference type="NCBI Taxonomy" id="45954"/>
    <lineage>
        <taxon>Eukaryota</taxon>
        <taxon>Metazoa</taxon>
        <taxon>Spiralia</taxon>
        <taxon>Lophotrochozoa</taxon>
        <taxon>Mollusca</taxon>
        <taxon>Bivalvia</taxon>
        <taxon>Autobranchia</taxon>
        <taxon>Heteroconchia</taxon>
        <taxon>Euheterodonta</taxon>
        <taxon>Imparidentia</taxon>
        <taxon>Neoheterodontei</taxon>
        <taxon>Myida</taxon>
        <taxon>Dreissenoidea</taxon>
        <taxon>Dreissenidae</taxon>
        <taxon>Dreissena</taxon>
    </lineage>
</organism>
<accession>A0A9D4K0Q3</accession>
<keyword evidence="2" id="KW-1185">Reference proteome</keyword>
<gene>
    <name evidence="1" type="ORF">DPMN_103987</name>
</gene>
<comment type="caution">
    <text evidence="1">The sequence shown here is derived from an EMBL/GenBank/DDBJ whole genome shotgun (WGS) entry which is preliminary data.</text>
</comment>